<dbReference type="PANTHER" id="PTHR31087:SF85">
    <property type="entry name" value="PROTEIN LURP-ONE-RELATED 7"/>
    <property type="match status" value="1"/>
</dbReference>
<dbReference type="Proteomes" id="UP001415857">
    <property type="component" value="Unassembled WGS sequence"/>
</dbReference>
<protein>
    <submittedName>
        <fullName evidence="2">Uncharacterized protein</fullName>
    </submittedName>
</protein>
<dbReference type="SUPFAM" id="SSF54518">
    <property type="entry name" value="Tubby C-terminal domain-like"/>
    <property type="match status" value="1"/>
</dbReference>
<dbReference type="InterPro" id="IPR038595">
    <property type="entry name" value="LOR_sf"/>
</dbReference>
<evidence type="ECO:0000313" key="2">
    <source>
        <dbReference type="EMBL" id="KAK9290235.1"/>
    </source>
</evidence>
<dbReference type="PANTHER" id="PTHR31087">
    <property type="match status" value="1"/>
</dbReference>
<comment type="similarity">
    <text evidence="1">Belongs to the LOR family.</text>
</comment>
<organism evidence="2 3">
    <name type="scientific">Liquidambar formosana</name>
    <name type="common">Formosan gum</name>
    <dbReference type="NCBI Taxonomy" id="63359"/>
    <lineage>
        <taxon>Eukaryota</taxon>
        <taxon>Viridiplantae</taxon>
        <taxon>Streptophyta</taxon>
        <taxon>Embryophyta</taxon>
        <taxon>Tracheophyta</taxon>
        <taxon>Spermatophyta</taxon>
        <taxon>Magnoliopsida</taxon>
        <taxon>eudicotyledons</taxon>
        <taxon>Gunneridae</taxon>
        <taxon>Pentapetalae</taxon>
        <taxon>Saxifragales</taxon>
        <taxon>Altingiaceae</taxon>
        <taxon>Liquidambar</taxon>
    </lineage>
</organism>
<comment type="caution">
    <text evidence="2">The sequence shown here is derived from an EMBL/GenBank/DDBJ whole genome shotgun (WGS) entry which is preliminary data.</text>
</comment>
<gene>
    <name evidence="2" type="ORF">L1049_008402</name>
</gene>
<reference evidence="2 3" key="1">
    <citation type="journal article" date="2024" name="Plant J.">
        <title>Genome sequences and population genomics reveal climatic adaptation and genomic divergence between two closely related sweetgum species.</title>
        <authorList>
            <person name="Xu W.Q."/>
            <person name="Ren C.Q."/>
            <person name="Zhang X.Y."/>
            <person name="Comes H.P."/>
            <person name="Liu X.H."/>
            <person name="Li Y.G."/>
            <person name="Kettle C.J."/>
            <person name="Jalonen R."/>
            <person name="Gaisberger H."/>
            <person name="Ma Y.Z."/>
            <person name="Qiu Y.X."/>
        </authorList>
    </citation>
    <scope>NUCLEOTIDE SEQUENCE [LARGE SCALE GENOMIC DNA]</scope>
    <source>
        <strain evidence="2">Hangzhou</strain>
    </source>
</reference>
<name>A0AAP0S3L0_LIQFO</name>
<sequence length="204" mass="22480">MAQKPSFTPVASPVPVISPLFCTPHPVDLAMNKKCGLCPVLFPNFVVKDVNGNIVFKVKHGPVQMSYYASSTQRVIFDAAGNCIITLRRQALSARWEGFRGDITKAKDLLFTANITSRAKAKRLDVFLASNTAQEVCDFNVKGSFWGGSCVIYAGESSTIVAEMRMKCSVRTCLGYGKYMVTVHPNMDYAFIVALIMIVETLYD</sequence>
<dbReference type="InterPro" id="IPR007612">
    <property type="entry name" value="LOR"/>
</dbReference>
<keyword evidence="3" id="KW-1185">Reference proteome</keyword>
<dbReference type="Gene3D" id="2.40.160.200">
    <property type="entry name" value="LURP1-related"/>
    <property type="match status" value="1"/>
</dbReference>
<dbReference type="EMBL" id="JBBPBK010000002">
    <property type="protein sequence ID" value="KAK9290235.1"/>
    <property type="molecule type" value="Genomic_DNA"/>
</dbReference>
<accession>A0AAP0S3L0</accession>
<evidence type="ECO:0000256" key="1">
    <source>
        <dbReference type="ARBA" id="ARBA00005437"/>
    </source>
</evidence>
<dbReference type="AlphaFoldDB" id="A0AAP0S3L0"/>
<dbReference type="Pfam" id="PF04525">
    <property type="entry name" value="LOR"/>
    <property type="match status" value="1"/>
</dbReference>
<evidence type="ECO:0000313" key="3">
    <source>
        <dbReference type="Proteomes" id="UP001415857"/>
    </source>
</evidence>
<proteinExistence type="inferred from homology"/>
<dbReference type="InterPro" id="IPR025659">
    <property type="entry name" value="Tubby-like_C"/>
</dbReference>